<accession>A0A6A5HFU0</accession>
<reference evidence="1 2" key="1">
    <citation type="submission" date="2019-12" db="EMBL/GenBank/DDBJ databases">
        <title>Chromosome-level assembly of the Caenorhabditis remanei genome.</title>
        <authorList>
            <person name="Teterina A.A."/>
            <person name="Willis J.H."/>
            <person name="Phillips P.C."/>
        </authorList>
    </citation>
    <scope>NUCLEOTIDE SEQUENCE [LARGE SCALE GENOMIC DNA]</scope>
    <source>
        <strain evidence="1 2">PX506</strain>
        <tissue evidence="1">Whole organism</tissue>
    </source>
</reference>
<dbReference type="RefSeq" id="XP_053589423.1">
    <property type="nucleotide sequence ID" value="XM_053725229.1"/>
</dbReference>
<dbReference type="GeneID" id="78774104"/>
<dbReference type="Proteomes" id="UP000483820">
    <property type="component" value="Chromosome II"/>
</dbReference>
<evidence type="ECO:0000313" key="1">
    <source>
        <dbReference type="EMBL" id="KAF1765584.1"/>
    </source>
</evidence>
<proteinExistence type="predicted"/>
<dbReference type="EMBL" id="WUAV01000002">
    <property type="protein sequence ID" value="KAF1765584.1"/>
    <property type="molecule type" value="Genomic_DNA"/>
</dbReference>
<dbReference type="KEGG" id="crq:GCK72_005536"/>
<organism evidence="1 2">
    <name type="scientific">Caenorhabditis remanei</name>
    <name type="common">Caenorhabditis vulgaris</name>
    <dbReference type="NCBI Taxonomy" id="31234"/>
    <lineage>
        <taxon>Eukaryota</taxon>
        <taxon>Metazoa</taxon>
        <taxon>Ecdysozoa</taxon>
        <taxon>Nematoda</taxon>
        <taxon>Chromadorea</taxon>
        <taxon>Rhabditida</taxon>
        <taxon>Rhabditina</taxon>
        <taxon>Rhabditomorpha</taxon>
        <taxon>Rhabditoidea</taxon>
        <taxon>Rhabditidae</taxon>
        <taxon>Peloderinae</taxon>
        <taxon>Caenorhabditis</taxon>
    </lineage>
</organism>
<dbReference type="CTD" id="78774104"/>
<dbReference type="AlphaFoldDB" id="A0A6A5HFU0"/>
<name>A0A6A5HFU0_CAERE</name>
<comment type="caution">
    <text evidence="1">The sequence shown here is derived from an EMBL/GenBank/DDBJ whole genome shotgun (WGS) entry which is preliminary data.</text>
</comment>
<protein>
    <submittedName>
        <fullName evidence="1">Uncharacterized protein</fullName>
    </submittedName>
</protein>
<sequence>MFSLPVVAPEAAVDASLAPETVVPGLAVDPPVEVITVVLVISATERAKQKARHKENFRLGIISEKAKTEMKF</sequence>
<gene>
    <name evidence="1" type="ORF">GCK72_005536</name>
</gene>
<evidence type="ECO:0000313" key="2">
    <source>
        <dbReference type="Proteomes" id="UP000483820"/>
    </source>
</evidence>